<dbReference type="Gene3D" id="3.90.220.20">
    <property type="entry name" value="DNA methylase specificity domains"/>
    <property type="match status" value="2"/>
</dbReference>
<dbReference type="Proteomes" id="UP000184041">
    <property type="component" value="Unassembled WGS sequence"/>
</dbReference>
<evidence type="ECO:0000256" key="3">
    <source>
        <dbReference type="ARBA" id="ARBA00023125"/>
    </source>
</evidence>
<dbReference type="InterPro" id="IPR000055">
    <property type="entry name" value="Restrct_endonuc_typeI_TRD"/>
</dbReference>
<evidence type="ECO:0000313" key="6">
    <source>
        <dbReference type="Proteomes" id="UP000184041"/>
    </source>
</evidence>
<dbReference type="GO" id="GO:0009307">
    <property type="term" value="P:DNA restriction-modification system"/>
    <property type="evidence" value="ECO:0007669"/>
    <property type="project" value="UniProtKB-KW"/>
</dbReference>
<organism evidence="5 6">
    <name type="scientific">Fodinibius roseus</name>
    <dbReference type="NCBI Taxonomy" id="1194090"/>
    <lineage>
        <taxon>Bacteria</taxon>
        <taxon>Pseudomonadati</taxon>
        <taxon>Balneolota</taxon>
        <taxon>Balneolia</taxon>
        <taxon>Balneolales</taxon>
        <taxon>Balneolaceae</taxon>
        <taxon>Fodinibius</taxon>
    </lineage>
</organism>
<evidence type="ECO:0000256" key="1">
    <source>
        <dbReference type="ARBA" id="ARBA00010923"/>
    </source>
</evidence>
<keyword evidence="6" id="KW-1185">Reference proteome</keyword>
<dbReference type="Gene3D" id="1.10.287.1120">
    <property type="entry name" value="Bipartite methylase S protein"/>
    <property type="match status" value="1"/>
</dbReference>
<dbReference type="PANTHER" id="PTHR30408">
    <property type="entry name" value="TYPE-1 RESTRICTION ENZYME ECOKI SPECIFICITY PROTEIN"/>
    <property type="match status" value="1"/>
</dbReference>
<accession>A0A1M5LHW0</accession>
<gene>
    <name evidence="5" type="ORF">SAMN05443144_1427</name>
</gene>
<comment type="similarity">
    <text evidence="1">Belongs to the type-I restriction system S methylase family.</text>
</comment>
<reference evidence="5 6" key="1">
    <citation type="submission" date="2016-11" db="EMBL/GenBank/DDBJ databases">
        <authorList>
            <person name="Jaros S."/>
            <person name="Januszkiewicz K."/>
            <person name="Wedrychowicz H."/>
        </authorList>
    </citation>
    <scope>NUCLEOTIDE SEQUENCE [LARGE SCALE GENOMIC DNA]</scope>
    <source>
        <strain evidence="5 6">DSM 21986</strain>
    </source>
</reference>
<dbReference type="SUPFAM" id="SSF116734">
    <property type="entry name" value="DNA methylase specificity domain"/>
    <property type="match status" value="2"/>
</dbReference>
<evidence type="ECO:0000259" key="4">
    <source>
        <dbReference type="Pfam" id="PF01420"/>
    </source>
</evidence>
<evidence type="ECO:0000313" key="5">
    <source>
        <dbReference type="EMBL" id="SHG64724.1"/>
    </source>
</evidence>
<name>A0A1M5LHW0_9BACT</name>
<evidence type="ECO:0000256" key="2">
    <source>
        <dbReference type="ARBA" id="ARBA00022747"/>
    </source>
</evidence>
<dbReference type="PANTHER" id="PTHR30408:SF12">
    <property type="entry name" value="TYPE I RESTRICTION ENZYME MJAVIII SPECIFICITY SUBUNIT"/>
    <property type="match status" value="1"/>
</dbReference>
<feature type="domain" description="Type I restriction modification DNA specificity" evidence="4">
    <location>
        <begin position="181"/>
        <end position="336"/>
    </location>
</feature>
<dbReference type="CDD" id="cd17285">
    <property type="entry name" value="RMtype1_S_Csp16704I_TRD2-CR2_like"/>
    <property type="match status" value="1"/>
</dbReference>
<dbReference type="STRING" id="1194090.SAMN05443144_1427"/>
<dbReference type="GO" id="GO:0003677">
    <property type="term" value="F:DNA binding"/>
    <property type="evidence" value="ECO:0007669"/>
    <property type="project" value="UniProtKB-KW"/>
</dbReference>
<dbReference type="OrthoDB" id="9816225at2"/>
<proteinExistence type="inferred from homology"/>
<feature type="domain" description="Type I restriction modification DNA specificity" evidence="4">
    <location>
        <begin position="3"/>
        <end position="146"/>
    </location>
</feature>
<keyword evidence="2" id="KW-0680">Restriction system</keyword>
<dbReference type="Pfam" id="PF01420">
    <property type="entry name" value="Methylase_S"/>
    <property type="match status" value="2"/>
</dbReference>
<dbReference type="EMBL" id="FQUS01000042">
    <property type="protein sequence ID" value="SHG64724.1"/>
    <property type="molecule type" value="Genomic_DNA"/>
</dbReference>
<dbReference type="RefSeq" id="WP_073068566.1">
    <property type="nucleotide sequence ID" value="NZ_FQUS01000042.1"/>
</dbReference>
<protein>
    <submittedName>
        <fullName evidence="5">Type I restriction enzyme, S subunit</fullName>
    </submittedName>
</protein>
<dbReference type="InterPro" id="IPR044946">
    <property type="entry name" value="Restrct_endonuc_typeI_TRD_sf"/>
</dbReference>
<dbReference type="AlphaFoldDB" id="A0A1M5LHW0"/>
<keyword evidence="3" id="KW-0238">DNA-binding</keyword>
<sequence length="379" mass="43147">MRSDWPVKKLSEIANIQTGKHNASHAQEDGKYRFYTCAMEHQYCDTKRFDGECIILPGNGANVGEVFYFDGEFDAYQRTYVIDEIEEYPMYVYYHLKAFWRGYNLNKQYGSATNYIKMGNFTEYEIPVPPLDEQKRIVSILDDAFEAAERSRNYIERNVKNVEELFESRLKDLFSDINGVRKKKLSKVCEIIGGGTPSKKKDEYYGGNIPWATVRDMNYDILKATDHSITKLGLDNSSTNIIPKNNVVIATRVGLGKVCILDQDTAINQDLKGILPKDNNLIPEYLFVWFKSIADKIVDAGTGATVQGVKLPFVKSLEIPIVSISEQKSIVELHDKTRDSLSSLTDSYRKKIKNIDELKKSILHEAFTGKLTAKEQLVA</sequence>
<dbReference type="InterPro" id="IPR052021">
    <property type="entry name" value="Type-I_RS_S_subunit"/>
</dbReference>